<dbReference type="GO" id="GO:0003700">
    <property type="term" value="F:DNA-binding transcription factor activity"/>
    <property type="evidence" value="ECO:0007669"/>
    <property type="project" value="TreeGrafter"/>
</dbReference>
<dbReference type="GO" id="GO:0000976">
    <property type="term" value="F:transcription cis-regulatory region binding"/>
    <property type="evidence" value="ECO:0007669"/>
    <property type="project" value="TreeGrafter"/>
</dbReference>
<evidence type="ECO:0000256" key="1">
    <source>
        <dbReference type="ARBA" id="ARBA00023015"/>
    </source>
</evidence>
<dbReference type="Proteomes" id="UP000031030">
    <property type="component" value="Unassembled WGS sequence"/>
</dbReference>
<keyword evidence="2 4" id="KW-0238">DNA-binding</keyword>
<dbReference type="InterPro" id="IPR001647">
    <property type="entry name" value="HTH_TetR"/>
</dbReference>
<gene>
    <name evidence="6" type="ORF">LK09_07375</name>
</gene>
<dbReference type="AlphaFoldDB" id="A0A0B2AAH0"/>
<dbReference type="PANTHER" id="PTHR30055:SF234">
    <property type="entry name" value="HTH-TYPE TRANSCRIPTIONAL REGULATOR BETI"/>
    <property type="match status" value="1"/>
</dbReference>
<dbReference type="InterPro" id="IPR050109">
    <property type="entry name" value="HTH-type_TetR-like_transc_reg"/>
</dbReference>
<dbReference type="PANTHER" id="PTHR30055">
    <property type="entry name" value="HTH-TYPE TRANSCRIPTIONAL REGULATOR RUTR"/>
    <property type="match status" value="1"/>
</dbReference>
<feature type="domain" description="HTH tetR-type" evidence="5">
    <location>
        <begin position="24"/>
        <end position="84"/>
    </location>
</feature>
<evidence type="ECO:0000313" key="6">
    <source>
        <dbReference type="EMBL" id="KHK98733.1"/>
    </source>
</evidence>
<keyword evidence="7" id="KW-1185">Reference proteome</keyword>
<reference evidence="6 7" key="1">
    <citation type="submission" date="2014-11" db="EMBL/GenBank/DDBJ databases">
        <title>Genome sequence of Microbacterium mangrovi MUSC 115(T).</title>
        <authorList>
            <person name="Lee L.-H."/>
        </authorList>
    </citation>
    <scope>NUCLEOTIDE SEQUENCE [LARGE SCALE GENOMIC DNA]</scope>
    <source>
        <strain evidence="6 7">MUSC 115</strain>
    </source>
</reference>
<keyword evidence="1" id="KW-0805">Transcription regulation</keyword>
<dbReference type="PROSITE" id="PS50977">
    <property type="entry name" value="HTH_TETR_2"/>
    <property type="match status" value="1"/>
</dbReference>
<dbReference type="InterPro" id="IPR009057">
    <property type="entry name" value="Homeodomain-like_sf"/>
</dbReference>
<name>A0A0B2AAH0_9MICO</name>
<evidence type="ECO:0000256" key="2">
    <source>
        <dbReference type="ARBA" id="ARBA00023125"/>
    </source>
</evidence>
<protein>
    <recommendedName>
        <fullName evidence="5">HTH tetR-type domain-containing protein</fullName>
    </recommendedName>
</protein>
<accession>A0A0B2AAH0</accession>
<keyword evidence="3" id="KW-0804">Transcription</keyword>
<evidence type="ECO:0000256" key="4">
    <source>
        <dbReference type="PROSITE-ProRule" id="PRU00335"/>
    </source>
</evidence>
<evidence type="ECO:0000259" key="5">
    <source>
        <dbReference type="PROSITE" id="PS50977"/>
    </source>
</evidence>
<evidence type="ECO:0000313" key="7">
    <source>
        <dbReference type="Proteomes" id="UP000031030"/>
    </source>
</evidence>
<dbReference type="SUPFAM" id="SSF46689">
    <property type="entry name" value="Homeodomain-like"/>
    <property type="match status" value="1"/>
</dbReference>
<evidence type="ECO:0000256" key="3">
    <source>
        <dbReference type="ARBA" id="ARBA00023163"/>
    </source>
</evidence>
<dbReference type="STRING" id="1348253.LK09_07375"/>
<proteinExistence type="predicted"/>
<dbReference type="PRINTS" id="PR00455">
    <property type="entry name" value="HTHTETR"/>
</dbReference>
<dbReference type="Gene3D" id="1.10.357.10">
    <property type="entry name" value="Tetracycline Repressor, domain 2"/>
    <property type="match status" value="1"/>
</dbReference>
<organism evidence="6 7">
    <name type="scientific">Microbacterium mangrovi</name>
    <dbReference type="NCBI Taxonomy" id="1348253"/>
    <lineage>
        <taxon>Bacteria</taxon>
        <taxon>Bacillati</taxon>
        <taxon>Actinomycetota</taxon>
        <taxon>Actinomycetes</taxon>
        <taxon>Micrococcales</taxon>
        <taxon>Microbacteriaceae</taxon>
        <taxon>Microbacterium</taxon>
    </lineage>
</organism>
<sequence>MMVRVTAREVKRRYDASGRRAAAHDRRVRIIDAARARFLAEGYHATTIAEIAADAGVSTETVYKAFGSRAGLVEAIWTTALEGEGDRPAEVRSDEGATDAPTAEALLRHWTRMAVEVSALAAPVYQLVRTAAVTDPQAAHLLERIDATRAERMTHNAAYLVDGGNLRPELTADQARDILLFATAEMYPAFVDRAGWSPEEYADLLYRFLRSALLR</sequence>
<dbReference type="EMBL" id="JTDK01000006">
    <property type="protein sequence ID" value="KHK98733.1"/>
    <property type="molecule type" value="Genomic_DNA"/>
</dbReference>
<comment type="caution">
    <text evidence="6">The sequence shown here is derived from an EMBL/GenBank/DDBJ whole genome shotgun (WGS) entry which is preliminary data.</text>
</comment>
<feature type="DNA-binding region" description="H-T-H motif" evidence="4">
    <location>
        <begin position="47"/>
        <end position="66"/>
    </location>
</feature>
<dbReference type="Pfam" id="PF00440">
    <property type="entry name" value="TetR_N"/>
    <property type="match status" value="1"/>
</dbReference>